<evidence type="ECO:0000256" key="5">
    <source>
        <dbReference type="RuleBase" id="RU361155"/>
    </source>
</evidence>
<name>A0A8C4YPJ2_9SAUR</name>
<dbReference type="Gene3D" id="3.40.50.300">
    <property type="entry name" value="P-loop containing nucleotide triphosphate hydrolases"/>
    <property type="match status" value="1"/>
</dbReference>
<protein>
    <recommendedName>
        <fullName evidence="5">Sulfotransferase</fullName>
        <ecNumber evidence="5">2.8.2.-</ecNumber>
    </recommendedName>
</protein>
<keyword evidence="3" id="KW-0963">Cytoplasm</keyword>
<feature type="compositionally biased region" description="Gly residues" evidence="6">
    <location>
        <begin position="145"/>
        <end position="170"/>
    </location>
</feature>
<dbReference type="InterPro" id="IPR000863">
    <property type="entry name" value="Sulfotransferase_dom"/>
</dbReference>
<sequence>MMATQRNASETPSTCESLSWSSPFLGSPPVTRPRLLGALWVGGWWLGGAGCCVQGPVERRHRVLAGGAVGRGVPGEGGAVCGGGRRGAEGAGGRGQEVPWGGRRALWAGGRWGQEVPWGGRRALWAGGRWGQQAPRGGGRRCHGEGGAGGRRPCGEGAGRARGRGVPCGGGKRHHGEWCAVGRRPRGEGTGGHRGQGGARGRGVLWAGGHRGQEVPREGAGGTAGGGRWHCRRGQGGAVRRAARGRRCHGRGQEAPQEGAGGASWGGPADPAPCPPGVELLRQTPAQRRLVKTHLPVQLLPVSFWEQDCQMIYVARNPKDVAVSYYHFYQMAKVHPEPGPWDHFLADFMAGAVSFGSWYQHVRGWWEKRREQRVLYLFYEDMKEDPRREIRKVLAFLGRPPAEGLVEAIARHTAFAAMEQNFMANYRTIPTSIMDHSISPFMRKGVTGDWKNQFTVAQNERFNADYERQMEGTDLSFRMEI</sequence>
<dbReference type="EC" id="2.8.2.-" evidence="5"/>
<dbReference type="GO" id="GO:0005737">
    <property type="term" value="C:cytoplasm"/>
    <property type="evidence" value="ECO:0007669"/>
    <property type="project" value="UniProtKB-SubCell"/>
</dbReference>
<evidence type="ECO:0000313" key="9">
    <source>
        <dbReference type="Proteomes" id="UP000694390"/>
    </source>
</evidence>
<dbReference type="Proteomes" id="UP000694390">
    <property type="component" value="Unassembled WGS sequence"/>
</dbReference>
<feature type="compositionally biased region" description="Gly residues" evidence="6">
    <location>
        <begin position="219"/>
        <end position="228"/>
    </location>
</feature>
<dbReference type="GeneTree" id="ENSGT00940000162879"/>
<accession>A0A8C4YPJ2</accession>
<dbReference type="AlphaFoldDB" id="A0A8C4YPJ2"/>
<evidence type="ECO:0000256" key="4">
    <source>
        <dbReference type="ARBA" id="ARBA00022679"/>
    </source>
</evidence>
<dbReference type="PANTHER" id="PTHR11783">
    <property type="entry name" value="SULFOTRANSFERASE SULT"/>
    <property type="match status" value="1"/>
</dbReference>
<organism evidence="8 9">
    <name type="scientific">Gopherus evgoodei</name>
    <name type="common">Goodes thornscrub tortoise</name>
    <dbReference type="NCBI Taxonomy" id="1825980"/>
    <lineage>
        <taxon>Eukaryota</taxon>
        <taxon>Metazoa</taxon>
        <taxon>Chordata</taxon>
        <taxon>Craniata</taxon>
        <taxon>Vertebrata</taxon>
        <taxon>Euteleostomi</taxon>
        <taxon>Archelosauria</taxon>
        <taxon>Testudinata</taxon>
        <taxon>Testudines</taxon>
        <taxon>Cryptodira</taxon>
        <taxon>Durocryptodira</taxon>
        <taxon>Testudinoidea</taxon>
        <taxon>Testudinidae</taxon>
        <taxon>Gopherus</taxon>
    </lineage>
</organism>
<feature type="compositionally biased region" description="Basic residues" evidence="6">
    <location>
        <begin position="241"/>
        <end position="250"/>
    </location>
</feature>
<proteinExistence type="inferred from homology"/>
<dbReference type="SUPFAM" id="SSF52540">
    <property type="entry name" value="P-loop containing nucleoside triphosphate hydrolases"/>
    <property type="match status" value="1"/>
</dbReference>
<evidence type="ECO:0000259" key="7">
    <source>
        <dbReference type="Pfam" id="PF00685"/>
    </source>
</evidence>
<dbReference type="Ensembl" id="ENSGEVT00005029810.1">
    <property type="protein sequence ID" value="ENSGEVP00005028355.1"/>
    <property type="gene ID" value="ENSGEVG00005019956.1"/>
</dbReference>
<comment type="subcellular location">
    <subcellularLocation>
        <location evidence="1">Cytoplasm</location>
    </subcellularLocation>
</comment>
<feature type="region of interest" description="Disordered" evidence="6">
    <location>
        <begin position="1"/>
        <end position="22"/>
    </location>
</feature>
<evidence type="ECO:0000256" key="2">
    <source>
        <dbReference type="ARBA" id="ARBA00005771"/>
    </source>
</evidence>
<evidence type="ECO:0000256" key="3">
    <source>
        <dbReference type="ARBA" id="ARBA00022490"/>
    </source>
</evidence>
<keyword evidence="9" id="KW-1185">Reference proteome</keyword>
<evidence type="ECO:0000256" key="6">
    <source>
        <dbReference type="SAM" id="MobiDB-lite"/>
    </source>
</evidence>
<keyword evidence="4 5" id="KW-0808">Transferase</keyword>
<dbReference type="InterPro" id="IPR027417">
    <property type="entry name" value="P-loop_NTPase"/>
</dbReference>
<feature type="compositionally biased region" description="Gly residues" evidence="6">
    <location>
        <begin position="188"/>
        <end position="201"/>
    </location>
</feature>
<evidence type="ECO:0000256" key="1">
    <source>
        <dbReference type="ARBA" id="ARBA00004496"/>
    </source>
</evidence>
<gene>
    <name evidence="8" type="primary">LOC115640226</name>
</gene>
<dbReference type="Pfam" id="PF00685">
    <property type="entry name" value="Sulfotransfer_1"/>
    <property type="match status" value="1"/>
</dbReference>
<dbReference type="GO" id="GO:0008146">
    <property type="term" value="F:sulfotransferase activity"/>
    <property type="evidence" value="ECO:0007669"/>
    <property type="project" value="InterPro"/>
</dbReference>
<feature type="domain" description="Sulfotransferase" evidence="7">
    <location>
        <begin position="279"/>
        <end position="473"/>
    </location>
</feature>
<reference evidence="8" key="1">
    <citation type="submission" date="2025-08" db="UniProtKB">
        <authorList>
            <consortium name="Ensembl"/>
        </authorList>
    </citation>
    <scope>IDENTIFICATION</scope>
</reference>
<comment type="similarity">
    <text evidence="2 5">Belongs to the sulfotransferase 1 family.</text>
</comment>
<reference evidence="8" key="2">
    <citation type="submission" date="2025-09" db="UniProtKB">
        <authorList>
            <consortium name="Ensembl"/>
        </authorList>
    </citation>
    <scope>IDENTIFICATION</scope>
</reference>
<feature type="region of interest" description="Disordered" evidence="6">
    <location>
        <begin position="129"/>
        <end position="268"/>
    </location>
</feature>
<evidence type="ECO:0000313" key="8">
    <source>
        <dbReference type="Ensembl" id="ENSGEVP00005028355.1"/>
    </source>
</evidence>
<dbReference type="FunFam" id="3.40.50.300:FF:000433">
    <property type="entry name" value="Estrogen sulfotransferase"/>
    <property type="match status" value="1"/>
</dbReference>